<dbReference type="SUPFAM" id="SSF48726">
    <property type="entry name" value="Immunoglobulin"/>
    <property type="match status" value="3"/>
</dbReference>
<dbReference type="EMBL" id="CM004470">
    <property type="protein sequence ID" value="OCT90615.1"/>
    <property type="molecule type" value="Genomic_DNA"/>
</dbReference>
<feature type="signal peptide" evidence="2">
    <location>
        <begin position="1"/>
        <end position="23"/>
    </location>
</feature>
<feature type="domain" description="Ig-like" evidence="3">
    <location>
        <begin position="25"/>
        <end position="132"/>
    </location>
</feature>
<dbReference type="PROSITE" id="PS50835">
    <property type="entry name" value="IG_LIKE"/>
    <property type="match status" value="3"/>
</dbReference>
<evidence type="ECO:0000256" key="1">
    <source>
        <dbReference type="SAM" id="Phobius"/>
    </source>
</evidence>
<name>A0A974DGC7_XENLA</name>
<dbReference type="OMA" id="SEIRTEW"/>
<feature type="chain" id="PRO_5036833530" description="Ig-like domain-containing protein" evidence="2">
    <location>
        <begin position="24"/>
        <end position="486"/>
    </location>
</feature>
<reference evidence="5" key="1">
    <citation type="journal article" date="2016" name="Nature">
        <title>Genome evolution in the allotetraploid frog Xenopus laevis.</title>
        <authorList>
            <person name="Session A.M."/>
            <person name="Uno Y."/>
            <person name="Kwon T."/>
            <person name="Chapman J.A."/>
            <person name="Toyoda A."/>
            <person name="Takahashi S."/>
            <person name="Fukui A."/>
            <person name="Hikosaka A."/>
            <person name="Suzuki A."/>
            <person name="Kondo M."/>
            <person name="van Heeringen S.J."/>
            <person name="Quigley I."/>
            <person name="Heinz S."/>
            <person name="Ogino H."/>
            <person name="Ochi H."/>
            <person name="Hellsten U."/>
            <person name="Lyons J.B."/>
            <person name="Simakov O."/>
            <person name="Putnam N."/>
            <person name="Stites J."/>
            <person name="Kuroki Y."/>
            <person name="Tanaka T."/>
            <person name="Michiue T."/>
            <person name="Watanabe M."/>
            <person name="Bogdanovic O."/>
            <person name="Lister R."/>
            <person name="Georgiou G."/>
            <person name="Paranjpe S.S."/>
            <person name="van Kruijsbergen I."/>
            <person name="Shu S."/>
            <person name="Carlson J."/>
            <person name="Kinoshita T."/>
            <person name="Ohta Y."/>
            <person name="Mawaribuchi S."/>
            <person name="Jenkins J."/>
            <person name="Grimwood J."/>
            <person name="Schmutz J."/>
            <person name="Mitros T."/>
            <person name="Mozaffari S.V."/>
            <person name="Suzuki Y."/>
            <person name="Haramoto Y."/>
            <person name="Yamamoto T.S."/>
            <person name="Takagi C."/>
            <person name="Heald R."/>
            <person name="Miller K."/>
            <person name="Haudenschild C."/>
            <person name="Kitzman J."/>
            <person name="Nakayama T."/>
            <person name="Izutsu Y."/>
            <person name="Robert J."/>
            <person name="Fortriede J."/>
            <person name="Burns K."/>
            <person name="Lotay V."/>
            <person name="Karimi K."/>
            <person name="Yasuoka Y."/>
            <person name="Dichmann D.S."/>
            <person name="Flajnik M.F."/>
            <person name="Houston D.W."/>
            <person name="Shendure J."/>
            <person name="DuPasquier L."/>
            <person name="Vize P.D."/>
            <person name="Zorn A.M."/>
            <person name="Ito M."/>
            <person name="Marcotte E.M."/>
            <person name="Wallingford J.B."/>
            <person name="Ito Y."/>
            <person name="Asashima M."/>
            <person name="Ueno N."/>
            <person name="Matsuda Y."/>
            <person name="Veenstra G.J."/>
            <person name="Fujiyama A."/>
            <person name="Harland R.M."/>
            <person name="Taira M."/>
            <person name="Rokhsar D.S."/>
        </authorList>
    </citation>
    <scope>NUCLEOTIDE SEQUENCE [LARGE SCALE GENOMIC DNA]</scope>
    <source>
        <strain evidence="5">J</strain>
    </source>
</reference>
<dbReference type="PANTHER" id="PTHR46013">
    <property type="entry name" value="VASCULAR CELL ADHESION MOLECULE 1"/>
    <property type="match status" value="1"/>
</dbReference>
<evidence type="ECO:0000259" key="3">
    <source>
        <dbReference type="PROSITE" id="PS50835"/>
    </source>
</evidence>
<dbReference type="InterPro" id="IPR007110">
    <property type="entry name" value="Ig-like_dom"/>
</dbReference>
<evidence type="ECO:0000313" key="5">
    <source>
        <dbReference type="Proteomes" id="UP000694892"/>
    </source>
</evidence>
<feature type="transmembrane region" description="Helical" evidence="1">
    <location>
        <begin position="388"/>
        <end position="408"/>
    </location>
</feature>
<dbReference type="AlphaFoldDB" id="A0A974DGC7"/>
<feature type="domain" description="Ig-like" evidence="3">
    <location>
        <begin position="149"/>
        <end position="256"/>
    </location>
</feature>
<keyword evidence="1" id="KW-1133">Transmembrane helix</keyword>
<evidence type="ECO:0000256" key="2">
    <source>
        <dbReference type="SAM" id="SignalP"/>
    </source>
</evidence>
<dbReference type="Pfam" id="PF07686">
    <property type="entry name" value="V-set"/>
    <property type="match status" value="2"/>
</dbReference>
<sequence length="486" mass="55082">MTVNMISSLLFLLFFQGIGRTSSDPFCAHQIRTIRVTEGQSITIPCTFTYNRNTYEVGKSEIRTEWGVSTGRRCGESDTSYDILSISNYSGRISRPDPPYGNNSASITIHRLKPTDGPVICCRVEVSGGSVDPFTWNNRYGTLLIFTEPAEISVEQLDVIPALPGETITIPCYVHYPPGTRETLQTVTWRKGQDQFCSNSPALNTQDKTSRYSVVDFPTDVSLQINRVQREDSGYYCCIVGTSKGENNIRSGTELVIEDTSTQAELNISQSHNSTVSEGDSVTLNCSFNSTQTPLWAWIYWRVGSPTGDYVYHPNKQMVHSSFKGRTELRGQADLHIEGVQRNDSDTYYCIVIFQYCAANAIHKSFINYGQSTRLDIQESYFLDKVRVILIIRCIVFCIIILCGILGYKKMKGATSRRICAIRRQRINSRNVRENLRQKFGGVKMFFFRKTDAGVKNGRKLFAVSRISREIHKFFGEAKWCKFTHH</sequence>
<dbReference type="Proteomes" id="UP000694892">
    <property type="component" value="Chromosome 3L"/>
</dbReference>
<dbReference type="SMART" id="SM00408">
    <property type="entry name" value="IGc2"/>
    <property type="match status" value="2"/>
</dbReference>
<proteinExistence type="predicted"/>
<keyword evidence="1" id="KW-0472">Membrane</keyword>
<dbReference type="InterPro" id="IPR036179">
    <property type="entry name" value="Ig-like_dom_sf"/>
</dbReference>
<dbReference type="SMART" id="SM00406">
    <property type="entry name" value="IGv"/>
    <property type="match status" value="2"/>
</dbReference>
<protein>
    <recommendedName>
        <fullName evidence="3">Ig-like domain-containing protein</fullName>
    </recommendedName>
</protein>
<dbReference type="SMART" id="SM00409">
    <property type="entry name" value="IG"/>
    <property type="match status" value="3"/>
</dbReference>
<dbReference type="InterPro" id="IPR003598">
    <property type="entry name" value="Ig_sub2"/>
</dbReference>
<dbReference type="PANTHER" id="PTHR46013:SF7">
    <property type="entry name" value="IG-LIKE DOMAIN-CONTAINING PROTEIN"/>
    <property type="match status" value="1"/>
</dbReference>
<dbReference type="InterPro" id="IPR013106">
    <property type="entry name" value="Ig_V-set"/>
</dbReference>
<accession>A0A974DGC7</accession>
<feature type="domain" description="Ig-like" evidence="3">
    <location>
        <begin position="264"/>
        <end position="352"/>
    </location>
</feature>
<keyword evidence="1" id="KW-0812">Transmembrane</keyword>
<keyword evidence="2" id="KW-0732">Signal</keyword>
<gene>
    <name evidence="4" type="ORF">XELAEV_18019232mg</name>
</gene>
<organism evidence="4 5">
    <name type="scientific">Xenopus laevis</name>
    <name type="common">African clawed frog</name>
    <dbReference type="NCBI Taxonomy" id="8355"/>
    <lineage>
        <taxon>Eukaryota</taxon>
        <taxon>Metazoa</taxon>
        <taxon>Chordata</taxon>
        <taxon>Craniata</taxon>
        <taxon>Vertebrata</taxon>
        <taxon>Euteleostomi</taxon>
        <taxon>Amphibia</taxon>
        <taxon>Batrachia</taxon>
        <taxon>Anura</taxon>
        <taxon>Pipoidea</taxon>
        <taxon>Pipidae</taxon>
        <taxon>Xenopodinae</taxon>
        <taxon>Xenopus</taxon>
        <taxon>Xenopus</taxon>
    </lineage>
</organism>
<dbReference type="Gene3D" id="2.60.40.10">
    <property type="entry name" value="Immunoglobulins"/>
    <property type="match status" value="3"/>
</dbReference>
<dbReference type="InterPro" id="IPR013783">
    <property type="entry name" value="Ig-like_fold"/>
</dbReference>
<dbReference type="InterPro" id="IPR003599">
    <property type="entry name" value="Ig_sub"/>
</dbReference>
<evidence type="ECO:0000313" key="4">
    <source>
        <dbReference type="EMBL" id="OCT90615.1"/>
    </source>
</evidence>